<dbReference type="EMBL" id="QFFF01000001">
    <property type="protein sequence ID" value="PWG03875.1"/>
    <property type="molecule type" value="Genomic_DNA"/>
</dbReference>
<dbReference type="Proteomes" id="UP000245916">
    <property type="component" value="Unassembled WGS sequence"/>
</dbReference>
<evidence type="ECO:0000313" key="2">
    <source>
        <dbReference type="EMBL" id="PWG03875.1"/>
    </source>
</evidence>
<feature type="chain" id="PRO_5015625009" description="Porin domain-containing protein" evidence="1">
    <location>
        <begin position="25"/>
        <end position="233"/>
    </location>
</feature>
<dbReference type="OrthoDB" id="8479273at2"/>
<proteinExistence type="predicted"/>
<accession>A0A2U2J6A6</accession>
<keyword evidence="1" id="KW-0732">Signal</keyword>
<evidence type="ECO:0008006" key="4">
    <source>
        <dbReference type="Google" id="ProtNLM"/>
    </source>
</evidence>
<sequence>MGGITAVGGVSLVAISLLLAPALAATSQNQSENKISSGPSLRVGGFTPAVADPRLAAELARRGLPSGSFRFTPTAGSRDKSKDVKVAVRARASTTAEAVRNIGGAPVTAITPTAYNLGVSVGWKRFAISGDIAKVDGGVLPGGSEAAEVAVSYTGKKFAGRVMVGAQRNDGPTQRILSPEESYSLDVGGSYSITQNLDLTGGVRYKVERDRIEPLADERRDSQAVYIGTAFRF</sequence>
<dbReference type="AlphaFoldDB" id="A0A2U2J6A6"/>
<evidence type="ECO:0000313" key="3">
    <source>
        <dbReference type="Proteomes" id="UP000245916"/>
    </source>
</evidence>
<organism evidence="2 3">
    <name type="scientific">Allosphingosinicella humi</name>
    <dbReference type="NCBI Taxonomy" id="2068657"/>
    <lineage>
        <taxon>Bacteria</taxon>
        <taxon>Pseudomonadati</taxon>
        <taxon>Pseudomonadota</taxon>
        <taxon>Alphaproteobacteria</taxon>
        <taxon>Sphingomonadales</taxon>
        <taxon>Sphingomonadaceae</taxon>
        <taxon>Allosphingosinicella</taxon>
    </lineage>
</organism>
<feature type="signal peptide" evidence="1">
    <location>
        <begin position="1"/>
        <end position="24"/>
    </location>
</feature>
<evidence type="ECO:0000256" key="1">
    <source>
        <dbReference type="SAM" id="SignalP"/>
    </source>
</evidence>
<gene>
    <name evidence="2" type="ORF">DF286_06120</name>
</gene>
<reference evidence="2 3" key="1">
    <citation type="submission" date="2018-05" db="EMBL/GenBank/DDBJ databases">
        <title>Genome of Sphingosinicella humi QZX222.</title>
        <authorList>
            <person name="Qiao Z."/>
            <person name="Wang G."/>
        </authorList>
    </citation>
    <scope>NUCLEOTIDE SEQUENCE [LARGE SCALE GENOMIC DNA]</scope>
    <source>
        <strain evidence="2 3">QZX222</strain>
    </source>
</reference>
<dbReference type="SUPFAM" id="SSF56935">
    <property type="entry name" value="Porins"/>
    <property type="match status" value="1"/>
</dbReference>
<protein>
    <recommendedName>
        <fullName evidence="4">Porin domain-containing protein</fullName>
    </recommendedName>
</protein>
<keyword evidence="3" id="KW-1185">Reference proteome</keyword>
<comment type="caution">
    <text evidence="2">The sequence shown here is derived from an EMBL/GenBank/DDBJ whole genome shotgun (WGS) entry which is preliminary data.</text>
</comment>
<name>A0A2U2J6A6_9SPHN</name>